<name>A0A8J5MMS8_HOMAM</name>
<dbReference type="EMBL" id="JAHLQT010037907">
    <property type="protein sequence ID" value="KAG7157221.1"/>
    <property type="molecule type" value="Genomic_DNA"/>
</dbReference>
<organism evidence="1 2">
    <name type="scientific">Homarus americanus</name>
    <name type="common">American lobster</name>
    <dbReference type="NCBI Taxonomy" id="6706"/>
    <lineage>
        <taxon>Eukaryota</taxon>
        <taxon>Metazoa</taxon>
        <taxon>Ecdysozoa</taxon>
        <taxon>Arthropoda</taxon>
        <taxon>Crustacea</taxon>
        <taxon>Multicrustacea</taxon>
        <taxon>Malacostraca</taxon>
        <taxon>Eumalacostraca</taxon>
        <taxon>Eucarida</taxon>
        <taxon>Decapoda</taxon>
        <taxon>Pleocyemata</taxon>
        <taxon>Astacidea</taxon>
        <taxon>Nephropoidea</taxon>
        <taxon>Nephropidae</taxon>
        <taxon>Homarus</taxon>
    </lineage>
</organism>
<gene>
    <name evidence="1" type="ORF">Hamer_G010076</name>
</gene>
<dbReference type="Proteomes" id="UP000747542">
    <property type="component" value="Unassembled WGS sequence"/>
</dbReference>
<evidence type="ECO:0000313" key="2">
    <source>
        <dbReference type="Proteomes" id="UP000747542"/>
    </source>
</evidence>
<dbReference type="OrthoDB" id="9617029at2759"/>
<sequence>MALLYGARCQEHSLDLPRHHNVDEELKLPDFDFDQPSAPLQPDFALSNNTSLNVTYSELERGTNETSNATNPNPTLSLPAVIDTKKKADIELSSSADSEATVDVTSKSVVQVFTDEDEDKEACIDWCLSDAGEFVCCTSNLQ</sequence>
<dbReference type="AlphaFoldDB" id="A0A8J5MMS8"/>
<comment type="caution">
    <text evidence="1">The sequence shown here is derived from an EMBL/GenBank/DDBJ whole genome shotgun (WGS) entry which is preliminary data.</text>
</comment>
<keyword evidence="2" id="KW-1185">Reference proteome</keyword>
<protein>
    <submittedName>
        <fullName evidence="1">Uncharacterized protein</fullName>
    </submittedName>
</protein>
<evidence type="ECO:0000313" key="1">
    <source>
        <dbReference type="EMBL" id="KAG7157221.1"/>
    </source>
</evidence>
<accession>A0A8J5MMS8</accession>
<reference evidence="1" key="1">
    <citation type="journal article" date="2021" name="Sci. Adv.">
        <title>The American lobster genome reveals insights on longevity, neural, and immune adaptations.</title>
        <authorList>
            <person name="Polinski J.M."/>
            <person name="Zimin A.V."/>
            <person name="Clark K.F."/>
            <person name="Kohn A.B."/>
            <person name="Sadowski N."/>
            <person name="Timp W."/>
            <person name="Ptitsyn A."/>
            <person name="Khanna P."/>
            <person name="Romanova D.Y."/>
            <person name="Williams P."/>
            <person name="Greenwood S.J."/>
            <person name="Moroz L.L."/>
            <person name="Walt D.R."/>
            <person name="Bodnar A.G."/>
        </authorList>
    </citation>
    <scope>NUCLEOTIDE SEQUENCE</scope>
    <source>
        <strain evidence="1">GMGI-L3</strain>
    </source>
</reference>
<proteinExistence type="predicted"/>